<dbReference type="PANTHER" id="PTHR43229:SF2">
    <property type="entry name" value="NODULATION PROTEIN J"/>
    <property type="match status" value="1"/>
</dbReference>
<dbReference type="InterPro" id="IPR013525">
    <property type="entry name" value="ABC2_TM"/>
</dbReference>
<proteinExistence type="inferred from homology"/>
<comment type="caution">
    <text evidence="7">The sequence shown here is derived from an EMBL/GenBank/DDBJ whole genome shotgun (WGS) entry which is preliminary data.</text>
</comment>
<feature type="transmembrane region" description="Helical" evidence="5">
    <location>
        <begin position="226"/>
        <end position="253"/>
    </location>
</feature>
<reference evidence="7 8" key="1">
    <citation type="submission" date="2020-01" db="EMBL/GenBank/DDBJ databases">
        <title>Genome sequence of Desulfovibrio aerotolerans DSM 16695(T).</title>
        <authorList>
            <person name="Karnachuk O."/>
            <person name="Avakyan M."/>
            <person name="Mardanov A."/>
            <person name="Kadnikov V."/>
            <person name="Ravin N."/>
        </authorList>
    </citation>
    <scope>NUCLEOTIDE SEQUENCE [LARGE SCALE GENOMIC DNA]</scope>
    <source>
        <strain evidence="7 8">DSM 16695</strain>
    </source>
</reference>
<dbReference type="GO" id="GO:0140359">
    <property type="term" value="F:ABC-type transporter activity"/>
    <property type="evidence" value="ECO:0007669"/>
    <property type="project" value="InterPro"/>
</dbReference>
<feature type="transmembrane region" description="Helical" evidence="5">
    <location>
        <begin position="147"/>
        <end position="167"/>
    </location>
</feature>
<accession>A0A7C9JAR6</accession>
<dbReference type="Pfam" id="PF01061">
    <property type="entry name" value="ABC2_membrane"/>
    <property type="match status" value="1"/>
</dbReference>
<dbReference type="PIRSF" id="PIRSF006648">
    <property type="entry name" value="DrrB"/>
    <property type="match status" value="1"/>
</dbReference>
<comment type="caution">
    <text evidence="5">Lacks conserved residue(s) required for the propagation of feature annotation.</text>
</comment>
<dbReference type="PANTHER" id="PTHR43229">
    <property type="entry name" value="NODULATION PROTEIN J"/>
    <property type="match status" value="1"/>
</dbReference>
<feature type="domain" description="ABC transmembrane type-2" evidence="6">
    <location>
        <begin position="28"/>
        <end position="258"/>
    </location>
</feature>
<name>A0A7C9JAR6_9BACT</name>
<feature type="transmembrane region" description="Helical" evidence="5">
    <location>
        <begin position="124"/>
        <end position="141"/>
    </location>
</feature>
<dbReference type="Proteomes" id="UP000482487">
    <property type="component" value="Unassembled WGS sequence"/>
</dbReference>
<dbReference type="AlphaFoldDB" id="A0A7C9JAR6"/>
<keyword evidence="8" id="KW-1185">Reference proteome</keyword>
<evidence type="ECO:0000313" key="7">
    <source>
        <dbReference type="EMBL" id="MYL84538.1"/>
    </source>
</evidence>
<dbReference type="OrthoDB" id="9788252at2"/>
<dbReference type="EMBL" id="WVUD01000035">
    <property type="protein sequence ID" value="MYL84538.1"/>
    <property type="molecule type" value="Genomic_DNA"/>
</dbReference>
<feature type="transmembrane region" description="Helical" evidence="5">
    <location>
        <begin position="64"/>
        <end position="82"/>
    </location>
</feature>
<sequence length="261" mass="28522">MITDARFSWLFLAVWRRNLRVYRRIWVINFLPPMLEPLFYLLAFGLGFSGLISEVVWHGRAMSYTDFFAPSMLAATVMWQAFLETSYSSFVRMFYQKTYDSLLATPLTVDEIIVAEIVWGATRAVIAAAAMLAVVAALGYAPSWQALAVLPIAFLGGLTFGAMGMAFTSVTSSIDMFNIPVFLVITPMFLFSGTFFPLTGLPAWAAGLASTLPLYHLAELTRSACLGLLGPASLGSAAVLAAFAAVFIPLSLVGMRRRLVK</sequence>
<evidence type="ECO:0000256" key="4">
    <source>
        <dbReference type="ARBA" id="ARBA00023136"/>
    </source>
</evidence>
<feature type="transmembrane region" description="Helical" evidence="5">
    <location>
        <begin position="179"/>
        <end position="206"/>
    </location>
</feature>
<protein>
    <recommendedName>
        <fullName evidence="5">Transport permease protein</fullName>
    </recommendedName>
</protein>
<evidence type="ECO:0000256" key="1">
    <source>
        <dbReference type="ARBA" id="ARBA00004141"/>
    </source>
</evidence>
<evidence type="ECO:0000259" key="6">
    <source>
        <dbReference type="PROSITE" id="PS51012"/>
    </source>
</evidence>
<dbReference type="InterPro" id="IPR000412">
    <property type="entry name" value="ABC_2_transport"/>
</dbReference>
<dbReference type="InterPro" id="IPR051784">
    <property type="entry name" value="Nod_factor_ABC_transporter"/>
</dbReference>
<keyword evidence="3 5" id="KW-1133">Transmembrane helix</keyword>
<comment type="similarity">
    <text evidence="5">Belongs to the ABC-2 integral membrane protein family.</text>
</comment>
<keyword evidence="2 5" id="KW-0812">Transmembrane</keyword>
<organism evidence="7 8">
    <name type="scientific">Solidesulfovibrio aerotolerans</name>
    <dbReference type="NCBI Taxonomy" id="295255"/>
    <lineage>
        <taxon>Bacteria</taxon>
        <taxon>Pseudomonadati</taxon>
        <taxon>Thermodesulfobacteriota</taxon>
        <taxon>Desulfovibrionia</taxon>
        <taxon>Desulfovibrionales</taxon>
        <taxon>Desulfovibrionaceae</taxon>
        <taxon>Solidesulfovibrio</taxon>
    </lineage>
</organism>
<evidence type="ECO:0000256" key="2">
    <source>
        <dbReference type="ARBA" id="ARBA00022692"/>
    </source>
</evidence>
<keyword evidence="4 5" id="KW-0472">Membrane</keyword>
<dbReference type="RefSeq" id="WP_160962667.1">
    <property type="nucleotide sequence ID" value="NZ_WVUD01000035.1"/>
</dbReference>
<evidence type="ECO:0000313" key="8">
    <source>
        <dbReference type="Proteomes" id="UP000482487"/>
    </source>
</evidence>
<gene>
    <name evidence="7" type="ORF">GTA51_15565</name>
</gene>
<dbReference type="PRINTS" id="PR00164">
    <property type="entry name" value="ABC2TRNSPORT"/>
</dbReference>
<comment type="subcellular location">
    <subcellularLocation>
        <location evidence="5">Cell membrane</location>
        <topology evidence="5">Multi-pass membrane protein</topology>
    </subcellularLocation>
    <subcellularLocation>
        <location evidence="1">Membrane</location>
        <topology evidence="1">Multi-pass membrane protein</topology>
    </subcellularLocation>
</comment>
<dbReference type="InterPro" id="IPR047817">
    <property type="entry name" value="ABC2_TM_bact-type"/>
</dbReference>
<dbReference type="PROSITE" id="PS51012">
    <property type="entry name" value="ABC_TM2"/>
    <property type="match status" value="1"/>
</dbReference>
<evidence type="ECO:0000256" key="3">
    <source>
        <dbReference type="ARBA" id="ARBA00022989"/>
    </source>
</evidence>
<keyword evidence="5" id="KW-1003">Cell membrane</keyword>
<dbReference type="GO" id="GO:0043190">
    <property type="term" value="C:ATP-binding cassette (ABC) transporter complex"/>
    <property type="evidence" value="ECO:0007669"/>
    <property type="project" value="InterPro"/>
</dbReference>
<keyword evidence="5" id="KW-0813">Transport</keyword>
<evidence type="ECO:0000256" key="5">
    <source>
        <dbReference type="RuleBase" id="RU361157"/>
    </source>
</evidence>